<feature type="domain" description="ABC-three component systems C-terminal" evidence="1">
    <location>
        <begin position="138"/>
        <end position="264"/>
    </location>
</feature>
<gene>
    <name evidence="2" type="ORF">E1284_19020</name>
</gene>
<evidence type="ECO:0000259" key="1">
    <source>
        <dbReference type="Pfam" id="PF20275"/>
    </source>
</evidence>
<dbReference type="RefSeq" id="WP_131940730.1">
    <property type="nucleotide sequence ID" value="NZ_BAAAMX010000064.1"/>
</dbReference>
<dbReference type="InterPro" id="IPR046919">
    <property type="entry name" value="ABC-3C_CTD10"/>
</dbReference>
<protein>
    <recommendedName>
        <fullName evidence="1">ABC-three component systems C-terminal domain-containing protein</fullName>
    </recommendedName>
</protein>
<name>A0A4V2XMC5_9ACTN</name>
<dbReference type="Proteomes" id="UP000295431">
    <property type="component" value="Unassembled WGS sequence"/>
</dbReference>
<sequence>MSVRYSAYLDVATHGKLGDLGADGMMVHERRLYACNGPEVDKPAKVGDKVKKDFAKAMKKRGGDFDVYVFVHNNRRGMHPQVSKALTSLQKDNPGIRFENFGHRRFYNEFCRLERQQIEDLLGPLPVQKVVTGVALEDVLPLLTHLSEERRPTRGLPDIPVPSAKKIKYNTFSPDVEDLLRQALKYVPCVHTYYDNCRAPGERDEVAAAFRDHYLMLAEIHEAPDDIFDELECYILGNERADFQMSLNARVVLMYFFEECDIFKLPPVGWQSVPAARSEG</sequence>
<reference evidence="2 3" key="1">
    <citation type="submission" date="2019-03" db="EMBL/GenBank/DDBJ databases">
        <title>Draft genome sequences of novel Actinobacteria.</title>
        <authorList>
            <person name="Sahin N."/>
            <person name="Ay H."/>
            <person name="Saygin H."/>
        </authorList>
    </citation>
    <scope>NUCLEOTIDE SEQUENCE [LARGE SCALE GENOMIC DNA]</scope>
    <source>
        <strain evidence="2 3">DSM 45347</strain>
    </source>
</reference>
<accession>A0A4V2XMC5</accession>
<evidence type="ECO:0000313" key="3">
    <source>
        <dbReference type="Proteomes" id="UP000295431"/>
    </source>
</evidence>
<keyword evidence="3" id="KW-1185">Reference proteome</keyword>
<dbReference type="AlphaFoldDB" id="A0A4V2XMC5"/>
<dbReference type="EMBL" id="SMJW01000090">
    <property type="protein sequence ID" value="TDC13816.1"/>
    <property type="molecule type" value="Genomic_DNA"/>
</dbReference>
<organism evidence="2 3">
    <name type="scientific">Actinomadura bangladeshensis</name>
    <dbReference type="NCBI Taxonomy" id="453573"/>
    <lineage>
        <taxon>Bacteria</taxon>
        <taxon>Bacillati</taxon>
        <taxon>Actinomycetota</taxon>
        <taxon>Actinomycetes</taxon>
        <taxon>Streptosporangiales</taxon>
        <taxon>Thermomonosporaceae</taxon>
        <taxon>Actinomadura</taxon>
    </lineage>
</organism>
<proteinExistence type="predicted"/>
<comment type="caution">
    <text evidence="2">The sequence shown here is derived from an EMBL/GenBank/DDBJ whole genome shotgun (WGS) entry which is preliminary data.</text>
</comment>
<dbReference type="OrthoDB" id="596297at2"/>
<evidence type="ECO:0000313" key="2">
    <source>
        <dbReference type="EMBL" id="TDC13816.1"/>
    </source>
</evidence>
<dbReference type="Pfam" id="PF20275">
    <property type="entry name" value="CTD10"/>
    <property type="match status" value="1"/>
</dbReference>